<proteinExistence type="predicted"/>
<evidence type="ECO:0000313" key="1">
    <source>
        <dbReference type="EMBL" id="KAK3684419.1"/>
    </source>
</evidence>
<protein>
    <submittedName>
        <fullName evidence="1">Uncharacterized protein</fullName>
    </submittedName>
</protein>
<organism evidence="1 2">
    <name type="scientific">Vermiconidia calcicola</name>
    <dbReference type="NCBI Taxonomy" id="1690605"/>
    <lineage>
        <taxon>Eukaryota</taxon>
        <taxon>Fungi</taxon>
        <taxon>Dikarya</taxon>
        <taxon>Ascomycota</taxon>
        <taxon>Pezizomycotina</taxon>
        <taxon>Dothideomycetes</taxon>
        <taxon>Dothideomycetidae</taxon>
        <taxon>Mycosphaerellales</taxon>
        <taxon>Extremaceae</taxon>
        <taxon>Vermiconidia</taxon>
    </lineage>
</organism>
<dbReference type="Proteomes" id="UP001281147">
    <property type="component" value="Unassembled WGS sequence"/>
</dbReference>
<evidence type="ECO:0000313" key="2">
    <source>
        <dbReference type="Proteomes" id="UP001281147"/>
    </source>
</evidence>
<name>A0ACC3MBM5_9PEZI</name>
<comment type="caution">
    <text evidence="1">The sequence shown here is derived from an EMBL/GenBank/DDBJ whole genome shotgun (WGS) entry which is preliminary data.</text>
</comment>
<reference evidence="1" key="1">
    <citation type="submission" date="2023-07" db="EMBL/GenBank/DDBJ databases">
        <title>Black Yeasts Isolated from many extreme environments.</title>
        <authorList>
            <person name="Coleine C."/>
            <person name="Stajich J.E."/>
            <person name="Selbmann L."/>
        </authorList>
    </citation>
    <scope>NUCLEOTIDE SEQUENCE</scope>
    <source>
        <strain evidence="1">CCFEE 5714</strain>
    </source>
</reference>
<gene>
    <name evidence="1" type="ORF">LTR37_020292</name>
</gene>
<accession>A0ACC3MBM5</accession>
<keyword evidence="2" id="KW-1185">Reference proteome</keyword>
<sequence length="246" mass="28152">MATLNDFVLSNCPNELQKTIMCETMGSQERLFYNFTTLFCLTLIIPVSTYVCLYACEKLTQRPRTREQREGAVKLVAVLFQFLLFVPWMVEDFTLALRNPLHVCPFDYQDFASECAAYVINIQILVVFSTLLFSRFCRPSRFQVTALVVAMIWILASHHPNQLGGNLVGDLQELITTFRTFFNKAHAGASEGKMTDWQRDPGVIPKDRWPGHNFFFGELLWRSALRSLEAFAAQIGRNANQLEAFS</sequence>
<dbReference type="EMBL" id="JAUTXU010000346">
    <property type="protein sequence ID" value="KAK3684419.1"/>
    <property type="molecule type" value="Genomic_DNA"/>
</dbReference>